<organism evidence="1">
    <name type="scientific">Pararge aegeria</name>
    <name type="common">speckled wood butterfly</name>
    <dbReference type="NCBI Taxonomy" id="116150"/>
    <lineage>
        <taxon>Eukaryota</taxon>
        <taxon>Metazoa</taxon>
        <taxon>Ecdysozoa</taxon>
        <taxon>Arthropoda</taxon>
        <taxon>Hexapoda</taxon>
        <taxon>Insecta</taxon>
        <taxon>Pterygota</taxon>
        <taxon>Neoptera</taxon>
        <taxon>Endopterygota</taxon>
        <taxon>Lepidoptera</taxon>
        <taxon>Glossata</taxon>
        <taxon>Ditrysia</taxon>
        <taxon>Papilionoidea</taxon>
        <taxon>Nymphalidae</taxon>
        <taxon>Satyrinae</taxon>
        <taxon>Satyrini</taxon>
        <taxon>Parargina</taxon>
        <taxon>Pararge</taxon>
    </lineage>
</organism>
<dbReference type="AlphaFoldDB" id="S4NTG9"/>
<dbReference type="EMBL" id="GAIX01010459">
    <property type="protein sequence ID" value="JAA82101.1"/>
    <property type="molecule type" value="Transcribed_RNA"/>
</dbReference>
<protein>
    <submittedName>
        <fullName evidence="1">Nuclear transcription factor</fullName>
    </submittedName>
</protein>
<proteinExistence type="predicted"/>
<name>S4NTG9_9NEOP</name>
<accession>S4NTG9</accession>
<reference evidence="1" key="2">
    <citation type="submission" date="2013-05" db="EMBL/GenBank/DDBJ databases">
        <authorList>
            <person name="Carter J.-M."/>
            <person name="Baker S.C."/>
            <person name="Pink R."/>
            <person name="Carter D.R.F."/>
            <person name="Collins A."/>
            <person name="Tomlin J."/>
            <person name="Gibbs M."/>
            <person name="Breuker C.J."/>
        </authorList>
    </citation>
    <scope>NUCLEOTIDE SEQUENCE</scope>
    <source>
        <tissue evidence="1">Ovary</tissue>
    </source>
</reference>
<feature type="non-terminal residue" evidence="1">
    <location>
        <position position="72"/>
    </location>
</feature>
<reference evidence="1" key="1">
    <citation type="journal article" date="2013" name="BMC Genomics">
        <title>Unscrambling butterfly oogenesis.</title>
        <authorList>
            <person name="Carter J.M."/>
            <person name="Baker S.C."/>
            <person name="Pink R."/>
            <person name="Carter D.R."/>
            <person name="Collins A."/>
            <person name="Tomlin J."/>
            <person name="Gibbs M."/>
            <person name="Breuker C.J."/>
        </authorList>
    </citation>
    <scope>NUCLEOTIDE SEQUENCE</scope>
    <source>
        <tissue evidence="1">Ovary</tissue>
    </source>
</reference>
<evidence type="ECO:0000313" key="1">
    <source>
        <dbReference type="EMBL" id="JAA82101.1"/>
    </source>
</evidence>
<sequence length="72" mass="8234">MARRYRDAAAKLQENVKKHLQTIKHEVSSSEDEEPFEQNVLDGVLQSYCRGGGDTRMLERTKNLLEEAISGR</sequence>